<name>A0A1W1CGX0_9ZZZZ</name>
<accession>A0A1W1CGX0</accession>
<gene>
    <name evidence="1" type="ORF">MNB_SV-14-1533</name>
</gene>
<proteinExistence type="predicted"/>
<sequence length="129" mass="15474">MNLKKTLKPIKKKIIKRDNIFRTIKHVYPHLSDLTQKEILDYYELKVVKDLELHVEKIKDRLLKSENSYKESIDKIDACFCIDSHGDFKYLYLDKKEALQQIEYTYKSKGIKLKFYTCPYKSGWHLAKP</sequence>
<protein>
    <submittedName>
        <fullName evidence="1">Uncharacterized protein</fullName>
    </submittedName>
</protein>
<evidence type="ECO:0000313" key="1">
    <source>
        <dbReference type="EMBL" id="SFV64995.1"/>
    </source>
</evidence>
<dbReference type="EMBL" id="FPHN01000177">
    <property type="protein sequence ID" value="SFV64995.1"/>
    <property type="molecule type" value="Genomic_DNA"/>
</dbReference>
<reference evidence="1" key="1">
    <citation type="submission" date="2016-10" db="EMBL/GenBank/DDBJ databases">
        <authorList>
            <person name="de Groot N.N."/>
        </authorList>
    </citation>
    <scope>NUCLEOTIDE SEQUENCE</scope>
</reference>
<organism evidence="1">
    <name type="scientific">hydrothermal vent metagenome</name>
    <dbReference type="NCBI Taxonomy" id="652676"/>
    <lineage>
        <taxon>unclassified sequences</taxon>
        <taxon>metagenomes</taxon>
        <taxon>ecological metagenomes</taxon>
    </lineage>
</organism>
<dbReference type="AlphaFoldDB" id="A0A1W1CGX0"/>